<dbReference type="Gene3D" id="3.90.1010.10">
    <property type="match status" value="1"/>
</dbReference>
<dbReference type="PANTHER" id="PTHR43597">
    <property type="entry name" value="SULFUR ACCEPTOR PROTEIN CSDE"/>
    <property type="match status" value="1"/>
</dbReference>
<proteinExistence type="inferred from homology"/>
<evidence type="ECO:0000256" key="1">
    <source>
        <dbReference type="ARBA" id="ARBA00010282"/>
    </source>
</evidence>
<dbReference type="Pfam" id="PF02657">
    <property type="entry name" value="SufE"/>
    <property type="match status" value="1"/>
</dbReference>
<comment type="similarity">
    <text evidence="1">Belongs to the SufE family.</text>
</comment>
<accession>A0A382UI97</accession>
<organism evidence="3">
    <name type="scientific">marine metagenome</name>
    <dbReference type="NCBI Taxonomy" id="408172"/>
    <lineage>
        <taxon>unclassified sequences</taxon>
        <taxon>metagenomes</taxon>
        <taxon>ecological metagenomes</taxon>
    </lineage>
</organism>
<dbReference type="EMBL" id="UINC01144472">
    <property type="protein sequence ID" value="SVD34006.1"/>
    <property type="molecule type" value="Genomic_DNA"/>
</dbReference>
<dbReference type="PANTHER" id="PTHR43597:SF5">
    <property type="entry name" value="SUFE-LIKE PROTEIN 2, CHLOROPLASTIC"/>
    <property type="match status" value="1"/>
</dbReference>
<dbReference type="AlphaFoldDB" id="A0A382UI97"/>
<name>A0A382UI97_9ZZZZ</name>
<dbReference type="SUPFAM" id="SSF82649">
    <property type="entry name" value="SufE/NifU"/>
    <property type="match status" value="1"/>
</dbReference>
<dbReference type="InterPro" id="IPR003808">
    <property type="entry name" value="Fe-S_metab-assoc_dom"/>
</dbReference>
<feature type="non-terminal residue" evidence="3">
    <location>
        <position position="1"/>
    </location>
</feature>
<sequence length="133" mass="14790">VDELIENFELLGDWESRFAYLIDLGKALPPMDEADKCEDNRVHGCQAQVWMKFDPEAEGKITISADSDAFIVKGLIAVLLLTYSGKSAKEILNTDGSAVLSKLQLAEHLSPTRKNGLFHMVQRIRELAEAKNS</sequence>
<gene>
    <name evidence="3" type="ORF">METZ01_LOCUS386860</name>
</gene>
<reference evidence="3" key="1">
    <citation type="submission" date="2018-05" db="EMBL/GenBank/DDBJ databases">
        <authorList>
            <person name="Lanie J.A."/>
            <person name="Ng W.-L."/>
            <person name="Kazmierczak K.M."/>
            <person name="Andrzejewski T.M."/>
            <person name="Davidsen T.M."/>
            <person name="Wayne K.J."/>
            <person name="Tettelin H."/>
            <person name="Glass J.I."/>
            <person name="Rusch D."/>
            <person name="Podicherti R."/>
            <person name="Tsui H.-C.T."/>
            <person name="Winkler M.E."/>
        </authorList>
    </citation>
    <scope>NUCLEOTIDE SEQUENCE</scope>
</reference>
<protein>
    <recommendedName>
        <fullName evidence="2">Fe-S metabolism associated domain-containing protein</fullName>
    </recommendedName>
</protein>
<feature type="domain" description="Fe-S metabolism associated" evidence="2">
    <location>
        <begin position="5"/>
        <end position="126"/>
    </location>
</feature>
<evidence type="ECO:0000313" key="3">
    <source>
        <dbReference type="EMBL" id="SVD34006.1"/>
    </source>
</evidence>
<evidence type="ECO:0000259" key="2">
    <source>
        <dbReference type="Pfam" id="PF02657"/>
    </source>
</evidence>